<reference evidence="1 2" key="1">
    <citation type="submission" date="2016-10" db="EMBL/GenBank/DDBJ databases">
        <authorList>
            <person name="Cai Z."/>
        </authorList>
    </citation>
    <scope>NUCLEOTIDE SEQUENCE [LARGE SCALE GENOMIC DNA]</scope>
</reference>
<sequence>MNAHAACCTSGQPTYKGKEVNFIGLPTCSDGPCSGQGFDYRGAGSSESPNPASCCDTETESAFLYNPQATVEGASWPPIEQFPSKWPGTGRKCNAEAPRYRCTLGGQEKKNTRHHRHLLS</sequence>
<name>A0A383V4Y8_TETOB</name>
<accession>A0A383V4Y8</accession>
<dbReference type="EMBL" id="FNXT01000035">
    <property type="protein sequence ID" value="SZX59990.1"/>
    <property type="molecule type" value="Genomic_DNA"/>
</dbReference>
<dbReference type="AlphaFoldDB" id="A0A383V4Y8"/>
<organism evidence="1 2">
    <name type="scientific">Tetradesmus obliquus</name>
    <name type="common">Green alga</name>
    <name type="synonym">Acutodesmus obliquus</name>
    <dbReference type="NCBI Taxonomy" id="3088"/>
    <lineage>
        <taxon>Eukaryota</taxon>
        <taxon>Viridiplantae</taxon>
        <taxon>Chlorophyta</taxon>
        <taxon>core chlorophytes</taxon>
        <taxon>Chlorophyceae</taxon>
        <taxon>CS clade</taxon>
        <taxon>Sphaeropleales</taxon>
        <taxon>Scenedesmaceae</taxon>
        <taxon>Tetradesmus</taxon>
    </lineage>
</organism>
<proteinExistence type="predicted"/>
<protein>
    <submittedName>
        <fullName evidence="1">Uncharacterized protein</fullName>
    </submittedName>
</protein>
<keyword evidence="2" id="KW-1185">Reference proteome</keyword>
<gene>
    <name evidence="1" type="ORF">BQ4739_LOCUS579</name>
</gene>
<dbReference type="Proteomes" id="UP000256970">
    <property type="component" value="Unassembled WGS sequence"/>
</dbReference>
<evidence type="ECO:0000313" key="1">
    <source>
        <dbReference type="EMBL" id="SZX59990.1"/>
    </source>
</evidence>
<evidence type="ECO:0000313" key="2">
    <source>
        <dbReference type="Proteomes" id="UP000256970"/>
    </source>
</evidence>